<dbReference type="EMBL" id="AUXX01000027">
    <property type="protein sequence ID" value="KZN64405.1"/>
    <property type="molecule type" value="Genomic_DNA"/>
</dbReference>
<evidence type="ECO:0000313" key="7">
    <source>
        <dbReference type="EMBL" id="KZN64405.1"/>
    </source>
</evidence>
<keyword evidence="5" id="KW-0998">Cell outer membrane</keyword>
<dbReference type="AlphaFoldDB" id="A0A161YQJ9"/>
<sequence length="250" mass="27588">MKLSILALASTSVIAISTAAIGQEQDEELRFGLGGAVVTQDEGYKDVGSETQFVPAIAIEYGDFRLLGPYASYTFFKTDSFELAATGMLRLDGYEQADGDIFKGMEDRDMSFDFGLEAEIDTDFGEFGLKYTQDVTNTHEGYEATLSYGLPITVEKGRIVPYIAASYASEDLTNYYYGVKANEATADRTFYQVDSATNFEVGVSSDWFFGQNHMIKADISYTSFDSSIKDSPLVDKSGTFQVLLGYVYVF</sequence>
<evidence type="ECO:0000313" key="8">
    <source>
        <dbReference type="Proteomes" id="UP000076661"/>
    </source>
</evidence>
<evidence type="ECO:0008006" key="9">
    <source>
        <dbReference type="Google" id="ProtNLM"/>
    </source>
</evidence>
<reference evidence="7 8" key="1">
    <citation type="submission" date="2013-07" db="EMBL/GenBank/DDBJ databases">
        <title>Comparative Genomic and Metabolomic Analysis of Twelve Strains of Pseudoalteromonas luteoviolacea.</title>
        <authorList>
            <person name="Vynne N.G."/>
            <person name="Mansson M."/>
            <person name="Gram L."/>
        </authorList>
    </citation>
    <scope>NUCLEOTIDE SEQUENCE [LARGE SCALE GENOMIC DNA]</scope>
    <source>
        <strain evidence="7 8">S4060-1</strain>
    </source>
</reference>
<proteinExistence type="inferred from homology"/>
<evidence type="ECO:0000256" key="5">
    <source>
        <dbReference type="ARBA" id="ARBA00023237"/>
    </source>
</evidence>
<dbReference type="Pfam" id="PF06629">
    <property type="entry name" value="MipA"/>
    <property type="match status" value="1"/>
</dbReference>
<dbReference type="GO" id="GO:0009279">
    <property type="term" value="C:cell outer membrane"/>
    <property type="evidence" value="ECO:0007669"/>
    <property type="project" value="UniProtKB-SubCell"/>
</dbReference>
<feature type="chain" id="PRO_5007829966" description="Structural protein MipA" evidence="6">
    <location>
        <begin position="23"/>
        <end position="250"/>
    </location>
</feature>
<evidence type="ECO:0000256" key="6">
    <source>
        <dbReference type="SAM" id="SignalP"/>
    </source>
</evidence>
<gene>
    <name evidence="7" type="ORF">N478_22175</name>
</gene>
<accession>A0A161YQJ9</accession>
<dbReference type="PATRIC" id="fig|1365257.3.peg.3249"/>
<dbReference type="Proteomes" id="UP000076661">
    <property type="component" value="Unassembled WGS sequence"/>
</dbReference>
<evidence type="ECO:0000256" key="4">
    <source>
        <dbReference type="ARBA" id="ARBA00023136"/>
    </source>
</evidence>
<dbReference type="InterPro" id="IPR010583">
    <property type="entry name" value="MipA"/>
</dbReference>
<dbReference type="PANTHER" id="PTHR38776:SF1">
    <property type="entry name" value="MLTA-INTERACTING PROTEIN-RELATED"/>
    <property type="match status" value="1"/>
</dbReference>
<dbReference type="RefSeq" id="WP_063381775.1">
    <property type="nucleotide sequence ID" value="NZ_AUXX01000027.1"/>
</dbReference>
<dbReference type="PANTHER" id="PTHR38776">
    <property type="entry name" value="MLTA-INTERACTING PROTEIN-RELATED"/>
    <property type="match status" value="1"/>
</dbReference>
<evidence type="ECO:0000256" key="3">
    <source>
        <dbReference type="ARBA" id="ARBA00022729"/>
    </source>
</evidence>
<evidence type="ECO:0000256" key="2">
    <source>
        <dbReference type="ARBA" id="ARBA00005722"/>
    </source>
</evidence>
<keyword evidence="4" id="KW-0472">Membrane</keyword>
<protein>
    <recommendedName>
        <fullName evidence="9">Structural protein MipA</fullName>
    </recommendedName>
</protein>
<organism evidence="7 8">
    <name type="scientific">Pseudoalteromonas luteoviolacea S4060-1</name>
    <dbReference type="NCBI Taxonomy" id="1365257"/>
    <lineage>
        <taxon>Bacteria</taxon>
        <taxon>Pseudomonadati</taxon>
        <taxon>Pseudomonadota</taxon>
        <taxon>Gammaproteobacteria</taxon>
        <taxon>Alteromonadales</taxon>
        <taxon>Pseudoalteromonadaceae</taxon>
        <taxon>Pseudoalteromonas</taxon>
    </lineage>
</organism>
<name>A0A161YQJ9_9GAMM</name>
<comment type="subcellular location">
    <subcellularLocation>
        <location evidence="1">Cell outer membrane</location>
    </subcellularLocation>
</comment>
<keyword evidence="3 6" id="KW-0732">Signal</keyword>
<feature type="signal peptide" evidence="6">
    <location>
        <begin position="1"/>
        <end position="22"/>
    </location>
</feature>
<comment type="caution">
    <text evidence="7">The sequence shown here is derived from an EMBL/GenBank/DDBJ whole genome shotgun (WGS) entry which is preliminary data.</text>
</comment>
<comment type="similarity">
    <text evidence="2">Belongs to the MipA/OmpV family.</text>
</comment>
<evidence type="ECO:0000256" key="1">
    <source>
        <dbReference type="ARBA" id="ARBA00004442"/>
    </source>
</evidence>